<proteinExistence type="predicted"/>
<dbReference type="EMBL" id="JTDL01000087">
    <property type="protein sequence ID" value="KHL04044.1"/>
    <property type="molecule type" value="Genomic_DNA"/>
</dbReference>
<keyword evidence="2" id="KW-1185">Reference proteome</keyword>
<protein>
    <submittedName>
        <fullName evidence="1">Uncharacterized protein</fullName>
    </submittedName>
</protein>
<comment type="caution">
    <text evidence="1">The sequence shown here is derived from an EMBL/GenBank/DDBJ whole genome shotgun (WGS) entry which is preliminary data.</text>
</comment>
<gene>
    <name evidence="1" type="ORF">LK10_07345</name>
</gene>
<dbReference type="AlphaFoldDB" id="A0A0B2AQ10"/>
<dbReference type="STRING" id="1338436.LK10_07345"/>
<name>A0A0B2AQ10_9MICC</name>
<reference evidence="1 2" key="1">
    <citation type="submission" date="2014-09" db="EMBL/GenBank/DDBJ databases">
        <title>Genome sequence of Sinomonas sp. MUSC 117.</title>
        <authorList>
            <person name="Lee L.-H."/>
        </authorList>
    </citation>
    <scope>NUCLEOTIDE SEQUENCE [LARGE SCALE GENOMIC DNA]</scope>
    <source>
        <strain evidence="1 2">MUSC 117</strain>
    </source>
</reference>
<evidence type="ECO:0000313" key="1">
    <source>
        <dbReference type="EMBL" id="KHL04044.1"/>
    </source>
</evidence>
<evidence type="ECO:0000313" key="2">
    <source>
        <dbReference type="Proteomes" id="UP000030982"/>
    </source>
</evidence>
<dbReference type="Proteomes" id="UP000030982">
    <property type="component" value="Unassembled WGS sequence"/>
</dbReference>
<organism evidence="1 2">
    <name type="scientific">Sinomonas humi</name>
    <dbReference type="NCBI Taxonomy" id="1338436"/>
    <lineage>
        <taxon>Bacteria</taxon>
        <taxon>Bacillati</taxon>
        <taxon>Actinomycetota</taxon>
        <taxon>Actinomycetes</taxon>
        <taxon>Micrococcales</taxon>
        <taxon>Micrococcaceae</taxon>
        <taxon>Sinomonas</taxon>
    </lineage>
</organism>
<sequence>MRYAGESQTVRAFLHLHGELTWVIHALCAAQGPGALKNHAADALECLIGDPSGSPAPLDHLLGLQIQNHITLFGPMTFVRAVASEFDAGFIVEEYEHLSKRAPIPEGTSSANSLDE</sequence>
<accession>A0A0B2AQ10</accession>